<organism evidence="2 3">
    <name type="scientific">Rhizobium leguminosarum bv. viciae</name>
    <dbReference type="NCBI Taxonomy" id="387"/>
    <lineage>
        <taxon>Bacteria</taxon>
        <taxon>Pseudomonadati</taxon>
        <taxon>Pseudomonadota</taxon>
        <taxon>Alphaproteobacteria</taxon>
        <taxon>Hyphomicrobiales</taxon>
        <taxon>Rhizobiaceae</taxon>
        <taxon>Rhizobium/Agrobacterium group</taxon>
        <taxon>Rhizobium</taxon>
    </lineage>
</organism>
<reference evidence="3" key="1">
    <citation type="journal article" date="2020" name="Mol. Plant Microbe">
        <title>Rhizobial microsymbionts of the narrowly endemic Oxytropis species growing in Kamchatka are characterized by significant genetic diversity and possess a set of genes that are associated with T3SS and T6SS secretion systems and can affect the development of symbiosis.</title>
        <authorList>
            <person name="Safronova V."/>
            <person name="Guro P."/>
            <person name="Sazanova A."/>
            <person name="Kuznetsova I."/>
            <person name="Belimov A."/>
            <person name="Yakubov V."/>
            <person name="Chirak E."/>
            <person name="Afonin A."/>
            <person name="Gogolev Y."/>
            <person name="Andronov E."/>
            <person name="Tikhonovich I."/>
        </authorList>
    </citation>
    <scope>NUCLEOTIDE SEQUENCE [LARGE SCALE GENOMIC DNA]</scope>
    <source>
        <strain evidence="3">RCAM0610</strain>
    </source>
</reference>
<protein>
    <submittedName>
        <fullName evidence="2">Uncharacterized protein</fullName>
    </submittedName>
</protein>
<feature type="region of interest" description="Disordered" evidence="1">
    <location>
        <begin position="1"/>
        <end position="35"/>
    </location>
</feature>
<name>A0A7G6RL28_RHILV</name>
<evidence type="ECO:0000313" key="3">
    <source>
        <dbReference type="Proteomes" id="UP000515518"/>
    </source>
</evidence>
<gene>
    <name evidence="2" type="ORF">HB770_20855</name>
</gene>
<dbReference type="AlphaFoldDB" id="A0A7G6RL28"/>
<evidence type="ECO:0000256" key="1">
    <source>
        <dbReference type="SAM" id="MobiDB-lite"/>
    </source>
</evidence>
<accession>A0A7G6RL28</accession>
<dbReference type="Proteomes" id="UP000515518">
    <property type="component" value="Chromosome"/>
</dbReference>
<sequence>MLQALSSGSQRRRVAKGASMPAPTEGWDTTSPLAEMSPKRAIQLDNWFPQAEYVELRKGFTRHRPTGVADPVESLIVYSGVDGSKMFAIA</sequence>
<evidence type="ECO:0000313" key="2">
    <source>
        <dbReference type="EMBL" id="QND42960.1"/>
    </source>
</evidence>
<dbReference type="EMBL" id="CP050549">
    <property type="protein sequence ID" value="QND42960.1"/>
    <property type="molecule type" value="Genomic_DNA"/>
</dbReference>
<proteinExistence type="predicted"/>